<organism evidence="12 13">
    <name type="scientific">Agaricus bisporus var. burnettii</name>
    <dbReference type="NCBI Taxonomy" id="192524"/>
    <lineage>
        <taxon>Eukaryota</taxon>
        <taxon>Fungi</taxon>
        <taxon>Dikarya</taxon>
        <taxon>Basidiomycota</taxon>
        <taxon>Agaricomycotina</taxon>
        <taxon>Agaricomycetes</taxon>
        <taxon>Agaricomycetidae</taxon>
        <taxon>Agaricales</taxon>
        <taxon>Agaricineae</taxon>
        <taxon>Agaricaceae</taxon>
        <taxon>Agaricus</taxon>
    </lineage>
</organism>
<comment type="caution">
    <text evidence="12">The sequence shown here is derived from an EMBL/GenBank/DDBJ whole genome shotgun (WGS) entry which is preliminary data.</text>
</comment>
<gene>
    <name evidence="12" type="ORF">Agabi119p4_3626</name>
</gene>
<dbReference type="GO" id="GO:0006390">
    <property type="term" value="P:mitochondrial transcription"/>
    <property type="evidence" value="ECO:0007669"/>
    <property type="project" value="TreeGrafter"/>
</dbReference>
<comment type="function">
    <text evidence="9">DNA-dependent RNA polymerase catalyzes the transcription of DNA into RNA using the four ribonucleoside triphosphates as substrates.</text>
</comment>
<dbReference type="SUPFAM" id="SSF52096">
    <property type="entry name" value="ClpP/crotonase"/>
    <property type="match status" value="1"/>
</dbReference>
<dbReference type="Gene3D" id="1.10.150.20">
    <property type="entry name" value="5' to 3' exonuclease, C-terminal subdomain"/>
    <property type="match status" value="1"/>
</dbReference>
<dbReference type="PANTHER" id="PTHR10102:SF0">
    <property type="entry name" value="DNA-DIRECTED RNA POLYMERASE, MITOCHONDRIAL"/>
    <property type="match status" value="1"/>
</dbReference>
<evidence type="ECO:0000256" key="5">
    <source>
        <dbReference type="ARBA" id="ARBA00022695"/>
    </source>
</evidence>
<evidence type="ECO:0000256" key="8">
    <source>
        <dbReference type="ARBA" id="ARBA00048552"/>
    </source>
</evidence>
<dbReference type="GO" id="GO:0003899">
    <property type="term" value="F:DNA-directed RNA polymerase activity"/>
    <property type="evidence" value="ECO:0007669"/>
    <property type="project" value="UniProtKB-EC"/>
</dbReference>
<dbReference type="Gene3D" id="3.90.226.10">
    <property type="entry name" value="2-enoyl-CoA Hydratase, Chain A, domain 1"/>
    <property type="match status" value="1"/>
</dbReference>
<dbReference type="SUPFAM" id="SSF56672">
    <property type="entry name" value="DNA/RNA polymerases"/>
    <property type="match status" value="1"/>
</dbReference>
<feature type="region of interest" description="Disordered" evidence="10">
    <location>
        <begin position="1174"/>
        <end position="1197"/>
    </location>
</feature>
<dbReference type="InterPro" id="IPR024075">
    <property type="entry name" value="DNA-dir_RNA_pol_helix_hairp_sf"/>
</dbReference>
<evidence type="ECO:0000256" key="1">
    <source>
        <dbReference type="ARBA" id="ARBA00009493"/>
    </source>
</evidence>
<feature type="domain" description="DNA-directed RNA polymerase N-terminal" evidence="11">
    <location>
        <begin position="1027"/>
        <end position="1370"/>
    </location>
</feature>
<dbReference type="Proteomes" id="UP000629468">
    <property type="component" value="Unassembled WGS sequence"/>
</dbReference>
<keyword evidence="5 9" id="KW-0548">Nucleotidyltransferase</keyword>
<dbReference type="EC" id="2.7.7.6" evidence="2 9"/>
<accession>A0A8H7F521</accession>
<comment type="catalytic activity">
    <reaction evidence="8 9">
        <text>RNA(n) + a ribonucleoside 5'-triphosphate = RNA(n+1) + diphosphate</text>
        <dbReference type="Rhea" id="RHEA:21248"/>
        <dbReference type="Rhea" id="RHEA-COMP:14527"/>
        <dbReference type="Rhea" id="RHEA-COMP:17342"/>
        <dbReference type="ChEBI" id="CHEBI:33019"/>
        <dbReference type="ChEBI" id="CHEBI:61557"/>
        <dbReference type="ChEBI" id="CHEBI:140395"/>
        <dbReference type="EC" id="2.7.7.6"/>
    </reaction>
</comment>
<dbReference type="Gene3D" id="1.10.287.280">
    <property type="match status" value="1"/>
</dbReference>
<dbReference type="GO" id="GO:0034245">
    <property type="term" value="C:mitochondrial DNA-directed RNA polymerase complex"/>
    <property type="evidence" value="ECO:0007669"/>
    <property type="project" value="TreeGrafter"/>
</dbReference>
<dbReference type="InterPro" id="IPR037159">
    <property type="entry name" value="RNA_POL_N_sf"/>
</dbReference>
<sequence length="2079" mass="232220">MKLTESLVYLATLSGLGIGARALVSPRAADPCAAIGGQKWVSPKAVRDCYNSIPVNETLKDNIIEVVSRTLAFHTSVNYQIQAPEPFAEDVHEDLFADLARISRKKYKHDLDFHIDMSRTLKRLNDGHCVYINRCYDSFFISYLPIPLVLLTDSSGTQAVHIAPEAFQVASAEFPDQIDFWQDALPRDLKGQLESLSGARVLKINGRDPNVAIDANAKITGSFQALGTRQNSFFSSYRAGADWTYVMGNFAQQSLPMDDEVILEIQRNGESSTDKIKLPYRSRFEGSEDENFTDADSFLSGHCFAEQGTNGIDLNARGVTALSDAQKPVGRFQQVRPLPKDAREGGINIMLDTSPPSNVVLPPVLVPQTPVNGSRNVAQFFMLDDGKTGVLALGSFSDNSLDGLSNALLTGLLNLKSLGATQLVVDVSNNGGGFICASAWLHRIIVGPKSSSEPQAGLNTTTRAGPLARQIVQEIVNKDLDPFAQLLYNPVQWRDASNNFFSPDVDWLEPPVEKVINGHKDAFSQQLGQECQPEGYPTAPPDEALFDPKKVVIVSNGRCASSCSLFSITMSQEEGSKTVVLGGRNDVQQQYCGTVGGQSTDFSTIDTEVKTTQLKDSPLAPPDFLVNAVQGITWRLGFGVDDSTEPEEWQDRPADLNLPLTAEIVNNPRAVWEEVVAPRKNLSAGRVMLRTAEKTTWLLSRQALPRPARLYSTPTRRVNGPALATAETPRPEFPSFVVHSRRPAPRPIDENRILNDLERFLARDRTYTVLPPPPPPDTAGASVETWCTSTITLESMSIMDACLHNLYDVPRAKVIFEQLRQNDTKSLLEIGVYNAFIEAYYGMAIQKDRDNSQQWLDNIHDLYQILESEVENTAPNKVTYGLMLRAWQHFNRETPVGRSSTPVDLPSPTKLLEKMHRREISPLLVVAESVFDSHQEATEAIKTFSQAAVNLNIPEIIVELGQAQALAVSEDALKNVPEVMPVVRPAKYDDEGNAVTESEVPFNIAQLRRHLTEVNQTRRVLPEDVMARQKHLEKSAYDVALERLQQQVETLDSLGIHNPALNTSTLQKWMWEWHTKLRERIQEEIKAIFENEEGKKRTTLKGRSLGPGGSGEMLSPYLSLVNPERLSLITIMEIMRLQGSSGVADGMKTARALISVGKAVEMEYKAQMIKKRNVYKEPSQQEQSQQTKTADNVADSKSAGGNLYSHAAYKNLRDKRLAVSKEIEGEERSLGWSQVTRSKIGGILVDCLMEVAEVERTAKLENGEKVSEMQPAFHHAYEYLRGSRLGVIRLNPVVSERLATDPLKDTLHPRHLPMLVKPQPWVSHNVGGYLYSKTSVMRFKDSIEQQIYLKEASKHGQMELVYAGLDVLASTPWKINKKVFEVVLRTWNSGERLGKVPPAMYDGPEPVQPQVEELADMKKRSYYLVRQKAYNQAKANNHSDRCSVNYKLEIARAFLNDEFYFPHNLDFRGRAYPVPAHLNHIGDDLCRGLLTFAEAKPLGVRGLRWLKIHIANLYGYDKANFDDRVNWVDEHLDQIYQTATRLLDDPVTKAWWLEASDPWQFLAASIELHDALESGNPEAFESSLPVHQDGTCNGLQHYAALGGDVQGARQVNLEASDKPSDVYSHVGAMVEEAIAKDCESGDKYALMLKGKITRKVVKQTVMTTVYGVTFIGAREQIEKQLKDRKDIPEEECWSAAAYLARLVLGCIGNLFKGAQSIQTWLNLSARLVAKSIPEARIPELMAEYLESAEERTKRLEALATRAQPGFGKPRGRAVSSRAAAVKKGQLPMNRLKKEQMTSVIWTTPLGLPIVQPYRKIARKQIDTAIQTVYISDPNRLAEVNSAKQASAFPPNYIHSLDATHMMLTALECRKKNLTFASVHDSYWTHAADIDEMSSTIRDTFIALHSSDVLGQLRREFLQRYHDYKIPLINLSGTNFATKLYNAGSRIYATPEQASSLASLKDLVVIGQESESTIDESRAPKDEKTVKQLLDELEAEAEKSSSKKKKAKDENLDEEEEEEGDAFVDETYQMKSARERKVQQKEAVVKLMGKFVNMIDLLPPLPQKGEFDVERIKKSQYFFS</sequence>
<dbReference type="InterPro" id="IPR046950">
    <property type="entry name" value="DNA-dir_Rpol_C_phage-type"/>
</dbReference>
<evidence type="ECO:0000313" key="12">
    <source>
        <dbReference type="EMBL" id="KAF7777554.1"/>
    </source>
</evidence>
<evidence type="ECO:0000313" key="13">
    <source>
        <dbReference type="Proteomes" id="UP000629468"/>
    </source>
</evidence>
<dbReference type="InterPro" id="IPR029262">
    <property type="entry name" value="RPOL_N"/>
</dbReference>
<dbReference type="EMBL" id="JABXXO010000005">
    <property type="protein sequence ID" value="KAF7777554.1"/>
    <property type="molecule type" value="Genomic_DNA"/>
</dbReference>
<feature type="region of interest" description="Disordered" evidence="10">
    <location>
        <begin position="1996"/>
        <end position="2026"/>
    </location>
</feature>
<keyword evidence="4 9" id="KW-0808">Transferase</keyword>
<evidence type="ECO:0000256" key="4">
    <source>
        <dbReference type="ARBA" id="ARBA00022679"/>
    </source>
</evidence>
<evidence type="ECO:0000256" key="2">
    <source>
        <dbReference type="ARBA" id="ARBA00012418"/>
    </source>
</evidence>
<dbReference type="PANTHER" id="PTHR10102">
    <property type="entry name" value="DNA-DIRECTED RNA POLYMERASE, MITOCHONDRIAL"/>
    <property type="match status" value="1"/>
</dbReference>
<keyword evidence="6" id="KW-0809">Transit peptide</keyword>
<reference evidence="12 13" key="1">
    <citation type="journal article" name="Sci. Rep.">
        <title>Telomere-to-telomere assembled and centromere annotated genomes of the two main subspecies of the button mushroom Agaricus bisporus reveal especially polymorphic chromosome ends.</title>
        <authorList>
            <person name="Sonnenberg A.S.M."/>
            <person name="Sedaghat-Telgerd N."/>
            <person name="Lavrijssen B."/>
            <person name="Ohm R.A."/>
            <person name="Hendrickx P.M."/>
            <person name="Scholtmeijer K."/>
            <person name="Baars J.J.P."/>
            <person name="van Peer A."/>
        </authorList>
    </citation>
    <scope>NUCLEOTIDE SEQUENCE [LARGE SCALE GENOMIC DNA]</scope>
    <source>
        <strain evidence="12 13">H119_p4</strain>
    </source>
</reference>
<name>A0A8H7F521_AGABI</name>
<feature type="compositionally biased region" description="Polar residues" evidence="10">
    <location>
        <begin position="1178"/>
        <end position="1190"/>
    </location>
</feature>
<dbReference type="Pfam" id="PF14700">
    <property type="entry name" value="RPOL_N"/>
    <property type="match status" value="1"/>
</dbReference>
<feature type="compositionally biased region" description="Acidic residues" evidence="10">
    <location>
        <begin position="2010"/>
        <end position="2023"/>
    </location>
</feature>
<evidence type="ECO:0000256" key="7">
    <source>
        <dbReference type="ARBA" id="ARBA00023163"/>
    </source>
</evidence>
<dbReference type="PROSITE" id="PS00489">
    <property type="entry name" value="RNA_POL_PHAGE_2"/>
    <property type="match status" value="1"/>
</dbReference>
<dbReference type="Gene3D" id="1.10.1320.10">
    <property type="entry name" value="DNA-directed RNA polymerase, N-terminal domain"/>
    <property type="match status" value="1"/>
</dbReference>
<dbReference type="Pfam" id="PF00940">
    <property type="entry name" value="RNA_pol"/>
    <property type="match status" value="1"/>
</dbReference>
<dbReference type="InterPro" id="IPR043502">
    <property type="entry name" value="DNA/RNA_pol_sf"/>
</dbReference>
<evidence type="ECO:0000259" key="11">
    <source>
        <dbReference type="SMART" id="SM01311"/>
    </source>
</evidence>
<proteinExistence type="inferred from homology"/>
<dbReference type="PROSITE" id="PS00900">
    <property type="entry name" value="RNA_POL_PHAGE_1"/>
    <property type="match status" value="1"/>
</dbReference>
<dbReference type="SMART" id="SM01311">
    <property type="entry name" value="RPOL_N"/>
    <property type="match status" value="1"/>
</dbReference>
<evidence type="ECO:0000256" key="3">
    <source>
        <dbReference type="ARBA" id="ARBA00022478"/>
    </source>
</evidence>
<keyword evidence="7 9" id="KW-0804">Transcription</keyword>
<dbReference type="InterPro" id="IPR029045">
    <property type="entry name" value="ClpP/crotonase-like_dom_sf"/>
</dbReference>
<keyword evidence="3 9" id="KW-0240">DNA-directed RNA polymerase</keyword>
<evidence type="ECO:0000256" key="9">
    <source>
        <dbReference type="RuleBase" id="RU003805"/>
    </source>
</evidence>
<evidence type="ECO:0000256" key="10">
    <source>
        <dbReference type="SAM" id="MobiDB-lite"/>
    </source>
</evidence>
<protein>
    <recommendedName>
        <fullName evidence="2 9">DNA-directed RNA polymerase</fullName>
        <ecNumber evidence="2 9">2.7.7.6</ecNumber>
    </recommendedName>
</protein>
<dbReference type="InterPro" id="IPR002092">
    <property type="entry name" value="DNA-dir_Rpol_phage-type"/>
</dbReference>
<dbReference type="FunFam" id="1.10.287.280:FF:000001">
    <property type="entry name" value="DNA-directed RNA polymerase"/>
    <property type="match status" value="1"/>
</dbReference>
<dbReference type="Gene3D" id="1.10.287.260">
    <property type="match status" value="1"/>
</dbReference>
<evidence type="ECO:0000256" key="6">
    <source>
        <dbReference type="ARBA" id="ARBA00022946"/>
    </source>
</evidence>
<comment type="similarity">
    <text evidence="1 9">Belongs to the phage and mitochondrial RNA polymerase family.</text>
</comment>
<dbReference type="GO" id="GO:0001018">
    <property type="term" value="F:mitochondrial promoter sequence-specific DNA binding"/>
    <property type="evidence" value="ECO:0007669"/>
    <property type="project" value="TreeGrafter"/>
</dbReference>